<reference evidence="1 2" key="1">
    <citation type="journal article" date="2022" name="bioRxiv">
        <title>The genome of the oomycete Peronosclerospora sorghi, a cosmopolitan pathogen of maize and sorghum, is inflated with dispersed pseudogenes.</title>
        <authorList>
            <person name="Fletcher K."/>
            <person name="Martin F."/>
            <person name="Isakeit T."/>
            <person name="Cavanaugh K."/>
            <person name="Magill C."/>
            <person name="Michelmore R."/>
        </authorList>
    </citation>
    <scope>NUCLEOTIDE SEQUENCE [LARGE SCALE GENOMIC DNA]</scope>
    <source>
        <strain evidence="1">P6</strain>
    </source>
</reference>
<gene>
    <name evidence="1" type="ORF">PsorP6_016193</name>
</gene>
<dbReference type="EMBL" id="CM047587">
    <property type="protein sequence ID" value="KAI9907022.1"/>
    <property type="molecule type" value="Genomic_DNA"/>
</dbReference>
<comment type="caution">
    <text evidence="1">The sequence shown here is derived from an EMBL/GenBank/DDBJ whole genome shotgun (WGS) entry which is preliminary data.</text>
</comment>
<evidence type="ECO:0000313" key="2">
    <source>
        <dbReference type="Proteomes" id="UP001163321"/>
    </source>
</evidence>
<name>A0ACC0VL33_9STRA</name>
<proteinExistence type="predicted"/>
<organism evidence="1 2">
    <name type="scientific">Peronosclerospora sorghi</name>
    <dbReference type="NCBI Taxonomy" id="230839"/>
    <lineage>
        <taxon>Eukaryota</taxon>
        <taxon>Sar</taxon>
        <taxon>Stramenopiles</taxon>
        <taxon>Oomycota</taxon>
        <taxon>Peronosporomycetes</taxon>
        <taxon>Peronosporales</taxon>
        <taxon>Peronosporaceae</taxon>
        <taxon>Peronosclerospora</taxon>
    </lineage>
</organism>
<evidence type="ECO:0000313" key="1">
    <source>
        <dbReference type="EMBL" id="KAI9907022.1"/>
    </source>
</evidence>
<accession>A0ACC0VL33</accession>
<sequence>MRQCLPLLVASFALVTPALSEVTSTQDVRKLIGEEMNVSANSYTPGEVSAEDEERSTARGLLLWEQYRSIVQ</sequence>
<dbReference type="Proteomes" id="UP001163321">
    <property type="component" value="Chromosome 8"/>
</dbReference>
<protein>
    <submittedName>
        <fullName evidence="1">Uncharacterized protein</fullName>
    </submittedName>
</protein>
<keyword evidence="2" id="KW-1185">Reference proteome</keyword>